<keyword evidence="3" id="KW-1185">Reference proteome</keyword>
<accession>A0A0L0UJZ9</accession>
<keyword evidence="1" id="KW-0472">Membrane</keyword>
<dbReference type="Proteomes" id="UP000054564">
    <property type="component" value="Unassembled WGS sequence"/>
</dbReference>
<gene>
    <name evidence="2" type="ORF">PSTG_19252</name>
</gene>
<evidence type="ECO:0000256" key="1">
    <source>
        <dbReference type="SAM" id="Phobius"/>
    </source>
</evidence>
<keyword evidence="1" id="KW-0812">Transmembrane</keyword>
<dbReference type="EMBL" id="AJIL01005672">
    <property type="protein sequence ID" value="KNE87363.1"/>
    <property type="molecule type" value="Genomic_DNA"/>
</dbReference>
<keyword evidence="1" id="KW-1133">Transmembrane helix</keyword>
<feature type="non-terminal residue" evidence="2">
    <location>
        <position position="71"/>
    </location>
</feature>
<reference evidence="3" key="1">
    <citation type="submission" date="2014-03" db="EMBL/GenBank/DDBJ databases">
        <title>The Genome Sequence of Puccinia striiformis f. sp. tritici PST-78.</title>
        <authorList>
            <consortium name="The Broad Institute Genome Sequencing Platform"/>
            <person name="Cuomo C."/>
            <person name="Hulbert S."/>
            <person name="Chen X."/>
            <person name="Walker B."/>
            <person name="Young S.K."/>
            <person name="Zeng Q."/>
            <person name="Gargeya S."/>
            <person name="Fitzgerald M."/>
            <person name="Haas B."/>
            <person name="Abouelleil A."/>
            <person name="Alvarado L."/>
            <person name="Arachchi H.M."/>
            <person name="Berlin A.M."/>
            <person name="Chapman S.B."/>
            <person name="Goldberg J."/>
            <person name="Griggs A."/>
            <person name="Gujja S."/>
            <person name="Hansen M."/>
            <person name="Howarth C."/>
            <person name="Imamovic A."/>
            <person name="Larimer J."/>
            <person name="McCowan C."/>
            <person name="Montmayeur A."/>
            <person name="Murphy C."/>
            <person name="Neiman D."/>
            <person name="Pearson M."/>
            <person name="Priest M."/>
            <person name="Roberts A."/>
            <person name="Saif S."/>
            <person name="Shea T."/>
            <person name="Sisk P."/>
            <person name="Sykes S."/>
            <person name="Wortman J."/>
            <person name="Nusbaum C."/>
            <person name="Birren B."/>
        </authorList>
    </citation>
    <scope>NUCLEOTIDE SEQUENCE [LARGE SCALE GENOMIC DNA]</scope>
    <source>
        <strain evidence="3">race PST-78</strain>
    </source>
</reference>
<evidence type="ECO:0000313" key="3">
    <source>
        <dbReference type="Proteomes" id="UP000054564"/>
    </source>
</evidence>
<protein>
    <submittedName>
        <fullName evidence="2">Uncharacterized protein</fullName>
    </submittedName>
</protein>
<comment type="caution">
    <text evidence="2">The sequence shown here is derived from an EMBL/GenBank/DDBJ whole genome shotgun (WGS) entry which is preliminary data.</text>
</comment>
<proteinExistence type="predicted"/>
<feature type="transmembrane region" description="Helical" evidence="1">
    <location>
        <begin position="32"/>
        <end position="57"/>
    </location>
</feature>
<dbReference type="AlphaFoldDB" id="A0A0L0UJZ9"/>
<evidence type="ECO:0000313" key="2">
    <source>
        <dbReference type="EMBL" id="KNE87363.1"/>
    </source>
</evidence>
<name>A0A0L0UJZ9_9BASI</name>
<sequence length="71" mass="7660">MAQAWAKADSSAKLFKTIGAPLRDKFLLLRSAMLVFMLATTLVSLLSFDPVGIAWVIPKIGVQSVRSLTPA</sequence>
<organism evidence="2 3">
    <name type="scientific">Puccinia striiformis f. sp. tritici PST-78</name>
    <dbReference type="NCBI Taxonomy" id="1165861"/>
    <lineage>
        <taxon>Eukaryota</taxon>
        <taxon>Fungi</taxon>
        <taxon>Dikarya</taxon>
        <taxon>Basidiomycota</taxon>
        <taxon>Pucciniomycotina</taxon>
        <taxon>Pucciniomycetes</taxon>
        <taxon>Pucciniales</taxon>
        <taxon>Pucciniaceae</taxon>
        <taxon>Puccinia</taxon>
    </lineage>
</organism>